<comment type="caution">
    <text evidence="4">The sequence shown here is derived from an EMBL/GenBank/DDBJ whole genome shotgun (WGS) entry which is preliminary data.</text>
</comment>
<dbReference type="PROSITE" id="PS51257">
    <property type="entry name" value="PROKAR_LIPOPROTEIN"/>
    <property type="match status" value="1"/>
</dbReference>
<name>A0A7C4GHR1_UNCW3</name>
<keyword evidence="2" id="KW-0472">Membrane</keyword>
<accession>A0A7C4GHR1</accession>
<feature type="transmembrane region" description="Helical" evidence="2">
    <location>
        <begin position="6"/>
        <end position="24"/>
    </location>
</feature>
<dbReference type="InterPro" id="IPR050570">
    <property type="entry name" value="Cell_wall_metabolism_enzyme"/>
</dbReference>
<dbReference type="EMBL" id="DSUT01000194">
    <property type="protein sequence ID" value="HGK29115.1"/>
    <property type="molecule type" value="Genomic_DNA"/>
</dbReference>
<dbReference type="AlphaFoldDB" id="A0A7C4GHR1"/>
<sequence>MPISRWLVTAVLAAGMSGCGFWFAESPRYGRARPRLVRPTAPVSEVEAGRGKLPWPVEGTVVVGFGPREDPKYGTKTRHPGISIACSRGAAVYAVSAGRVSFADQFMGMGRMVILEHGGGFHSVYAKLADIRVTVGAQVKEEQQVGVSSDTLHFELRVGGKPVNPLDWLRRK</sequence>
<dbReference type="GO" id="GO:0004222">
    <property type="term" value="F:metalloendopeptidase activity"/>
    <property type="evidence" value="ECO:0007669"/>
    <property type="project" value="TreeGrafter"/>
</dbReference>
<gene>
    <name evidence="4" type="ORF">ENS41_09260</name>
</gene>
<reference evidence="4" key="1">
    <citation type="journal article" date="2020" name="mSystems">
        <title>Genome- and Community-Level Interaction Insights into Carbon Utilization and Element Cycling Functions of Hydrothermarchaeota in Hydrothermal Sediment.</title>
        <authorList>
            <person name="Zhou Z."/>
            <person name="Liu Y."/>
            <person name="Xu W."/>
            <person name="Pan J."/>
            <person name="Luo Z.H."/>
            <person name="Li M."/>
        </authorList>
    </citation>
    <scope>NUCLEOTIDE SEQUENCE [LARGE SCALE GENOMIC DNA]</scope>
    <source>
        <strain evidence="4">SpSt-488</strain>
    </source>
</reference>
<dbReference type="InterPro" id="IPR011055">
    <property type="entry name" value="Dup_hybrid_motif"/>
</dbReference>
<evidence type="ECO:0000256" key="1">
    <source>
        <dbReference type="ARBA" id="ARBA00022729"/>
    </source>
</evidence>
<feature type="domain" description="M23ase beta-sheet core" evidence="3">
    <location>
        <begin position="78"/>
        <end position="165"/>
    </location>
</feature>
<organism evidence="4">
    <name type="scientific">candidate division WOR-3 bacterium</name>
    <dbReference type="NCBI Taxonomy" id="2052148"/>
    <lineage>
        <taxon>Bacteria</taxon>
        <taxon>Bacteria division WOR-3</taxon>
    </lineage>
</organism>
<evidence type="ECO:0000256" key="2">
    <source>
        <dbReference type="SAM" id="Phobius"/>
    </source>
</evidence>
<keyword evidence="1" id="KW-0732">Signal</keyword>
<proteinExistence type="predicted"/>
<dbReference type="Pfam" id="PF01551">
    <property type="entry name" value="Peptidase_M23"/>
    <property type="match status" value="1"/>
</dbReference>
<protein>
    <recommendedName>
        <fullName evidence="3">M23ase beta-sheet core domain-containing protein</fullName>
    </recommendedName>
</protein>
<dbReference type="CDD" id="cd12797">
    <property type="entry name" value="M23_peptidase"/>
    <property type="match status" value="1"/>
</dbReference>
<dbReference type="Gene3D" id="2.70.70.10">
    <property type="entry name" value="Glucose Permease (Domain IIA)"/>
    <property type="match status" value="1"/>
</dbReference>
<evidence type="ECO:0000259" key="3">
    <source>
        <dbReference type="Pfam" id="PF01551"/>
    </source>
</evidence>
<dbReference type="PANTHER" id="PTHR21666">
    <property type="entry name" value="PEPTIDASE-RELATED"/>
    <property type="match status" value="1"/>
</dbReference>
<dbReference type="InterPro" id="IPR016047">
    <property type="entry name" value="M23ase_b-sheet_dom"/>
</dbReference>
<dbReference type="PANTHER" id="PTHR21666:SF289">
    <property type="entry name" value="L-ALA--D-GLU ENDOPEPTIDASE"/>
    <property type="match status" value="1"/>
</dbReference>
<dbReference type="SUPFAM" id="SSF51261">
    <property type="entry name" value="Duplicated hybrid motif"/>
    <property type="match status" value="1"/>
</dbReference>
<keyword evidence="2" id="KW-0812">Transmembrane</keyword>
<keyword evidence="2" id="KW-1133">Transmembrane helix</keyword>
<evidence type="ECO:0000313" key="4">
    <source>
        <dbReference type="EMBL" id="HGK29115.1"/>
    </source>
</evidence>